<comment type="caution">
    <text evidence="1">The sequence shown here is derived from an EMBL/GenBank/DDBJ whole genome shotgun (WGS) entry which is preliminary data.</text>
</comment>
<evidence type="ECO:0000313" key="1">
    <source>
        <dbReference type="EMBL" id="KAF9459636.1"/>
    </source>
</evidence>
<organism evidence="1 2">
    <name type="scientific">Collybia nuda</name>
    <dbReference type="NCBI Taxonomy" id="64659"/>
    <lineage>
        <taxon>Eukaryota</taxon>
        <taxon>Fungi</taxon>
        <taxon>Dikarya</taxon>
        <taxon>Basidiomycota</taxon>
        <taxon>Agaricomycotina</taxon>
        <taxon>Agaricomycetes</taxon>
        <taxon>Agaricomycetidae</taxon>
        <taxon>Agaricales</taxon>
        <taxon>Tricholomatineae</taxon>
        <taxon>Clitocybaceae</taxon>
        <taxon>Collybia</taxon>
    </lineage>
</organism>
<keyword evidence="2" id="KW-1185">Reference proteome</keyword>
<feature type="non-terminal residue" evidence="1">
    <location>
        <position position="247"/>
    </location>
</feature>
<name>A0A9P6CBJ9_9AGAR</name>
<protein>
    <submittedName>
        <fullName evidence="1">Uncharacterized protein</fullName>
    </submittedName>
</protein>
<dbReference type="OrthoDB" id="3259294at2759"/>
<gene>
    <name evidence="1" type="ORF">BDZ94DRAFT_1119670</name>
</gene>
<dbReference type="Proteomes" id="UP000807353">
    <property type="component" value="Unassembled WGS sequence"/>
</dbReference>
<dbReference type="AlphaFoldDB" id="A0A9P6CBJ9"/>
<dbReference type="EMBL" id="MU150313">
    <property type="protein sequence ID" value="KAF9459636.1"/>
    <property type="molecule type" value="Genomic_DNA"/>
</dbReference>
<accession>A0A9P6CBJ9</accession>
<evidence type="ECO:0000313" key="2">
    <source>
        <dbReference type="Proteomes" id="UP000807353"/>
    </source>
</evidence>
<proteinExistence type="predicted"/>
<sequence>MVQMVNRMRAKMEFGSPMISLYLLGNPDHYTSHRFKLFYWKAFKVTLIKDNGRIVGLSPVHDYIYRSPNLENMSLYEWVARCTWETNRKQSTAQNIPSEDRLDELVPDELQDNEPELNNTEESTHSTWYKFSDTHPFSASHITRCVPYEKCSVPNFCGGILPRCDHGDREYYCTTMLTFFKPWRTGLELKDAHQSWDEAFLAHQFGDEDNKVIQNFNLWYECLDARDDFRAQLRDNAAILPIWASDG</sequence>
<reference evidence="1" key="1">
    <citation type="submission" date="2020-11" db="EMBL/GenBank/DDBJ databases">
        <authorList>
            <consortium name="DOE Joint Genome Institute"/>
            <person name="Ahrendt S."/>
            <person name="Riley R."/>
            <person name="Andreopoulos W."/>
            <person name="Labutti K."/>
            <person name="Pangilinan J."/>
            <person name="Ruiz-Duenas F.J."/>
            <person name="Barrasa J.M."/>
            <person name="Sanchez-Garcia M."/>
            <person name="Camarero S."/>
            <person name="Miyauchi S."/>
            <person name="Serrano A."/>
            <person name="Linde D."/>
            <person name="Babiker R."/>
            <person name="Drula E."/>
            <person name="Ayuso-Fernandez I."/>
            <person name="Pacheco R."/>
            <person name="Padilla G."/>
            <person name="Ferreira P."/>
            <person name="Barriuso J."/>
            <person name="Kellner H."/>
            <person name="Castanera R."/>
            <person name="Alfaro M."/>
            <person name="Ramirez L."/>
            <person name="Pisabarro A.G."/>
            <person name="Kuo A."/>
            <person name="Tritt A."/>
            <person name="Lipzen A."/>
            <person name="He G."/>
            <person name="Yan M."/>
            <person name="Ng V."/>
            <person name="Cullen D."/>
            <person name="Martin F."/>
            <person name="Rosso M.-N."/>
            <person name="Henrissat B."/>
            <person name="Hibbett D."/>
            <person name="Martinez A.T."/>
            <person name="Grigoriev I.V."/>
        </authorList>
    </citation>
    <scope>NUCLEOTIDE SEQUENCE</scope>
    <source>
        <strain evidence="1">CBS 247.69</strain>
    </source>
</reference>